<evidence type="ECO:0000313" key="1">
    <source>
        <dbReference type="EMBL" id="JAP08920.1"/>
    </source>
</evidence>
<organism evidence="1">
    <name type="scientific">Solanum chacoense</name>
    <name type="common">Chaco potato</name>
    <dbReference type="NCBI Taxonomy" id="4108"/>
    <lineage>
        <taxon>Eukaryota</taxon>
        <taxon>Viridiplantae</taxon>
        <taxon>Streptophyta</taxon>
        <taxon>Embryophyta</taxon>
        <taxon>Tracheophyta</taxon>
        <taxon>Spermatophyta</taxon>
        <taxon>Magnoliopsida</taxon>
        <taxon>eudicotyledons</taxon>
        <taxon>Gunneridae</taxon>
        <taxon>Pentapetalae</taxon>
        <taxon>asterids</taxon>
        <taxon>lamiids</taxon>
        <taxon>Solanales</taxon>
        <taxon>Solanaceae</taxon>
        <taxon>Solanoideae</taxon>
        <taxon>Solaneae</taxon>
        <taxon>Solanum</taxon>
    </lineage>
</organism>
<sequence length="84" mass="9026">MYDAPFSGVCTMNVLSPLCSDVKSSPGIVLLTSCIGEKSITGLFLSLLFFFQYSTATLHLCSGPVLLTCPTSGIHRKGLKRLIQ</sequence>
<protein>
    <submittedName>
        <fullName evidence="1">Putative ovule protein</fullName>
    </submittedName>
</protein>
<proteinExistence type="predicted"/>
<dbReference type="EMBL" id="GEDG01036029">
    <property type="protein sequence ID" value="JAP08920.1"/>
    <property type="molecule type" value="Transcribed_RNA"/>
</dbReference>
<dbReference type="AlphaFoldDB" id="A0A0V0GLQ9"/>
<reference evidence="1" key="1">
    <citation type="submission" date="2015-12" db="EMBL/GenBank/DDBJ databases">
        <title>Gene expression during late stages of embryo sac development: a critical building block for successful pollen-pistil interactions.</title>
        <authorList>
            <person name="Liu Y."/>
            <person name="Joly V."/>
            <person name="Sabar M."/>
            <person name="Matton D.P."/>
        </authorList>
    </citation>
    <scope>NUCLEOTIDE SEQUENCE</scope>
</reference>
<name>A0A0V0GLQ9_SOLCH</name>
<accession>A0A0V0GLQ9</accession>